<dbReference type="EMBL" id="JANBPG010000238">
    <property type="protein sequence ID" value="KAJ1898441.1"/>
    <property type="molecule type" value="Genomic_DNA"/>
</dbReference>
<organism evidence="1 2">
    <name type="scientific">Kickxella alabastrina</name>
    <dbReference type="NCBI Taxonomy" id="61397"/>
    <lineage>
        <taxon>Eukaryota</taxon>
        <taxon>Fungi</taxon>
        <taxon>Fungi incertae sedis</taxon>
        <taxon>Zoopagomycota</taxon>
        <taxon>Kickxellomycotina</taxon>
        <taxon>Kickxellomycetes</taxon>
        <taxon>Kickxellales</taxon>
        <taxon>Kickxellaceae</taxon>
        <taxon>Kickxella</taxon>
    </lineage>
</organism>
<evidence type="ECO:0000313" key="2">
    <source>
        <dbReference type="Proteomes" id="UP001150581"/>
    </source>
</evidence>
<accession>A0ACC1IPM5</accession>
<gene>
    <name evidence="1" type="primary">RIB2_2</name>
    <name evidence="1" type="ORF">LPJ66_002744</name>
</gene>
<protein>
    <submittedName>
        <fullName evidence="1">DRAP deaminase</fullName>
    </submittedName>
</protein>
<dbReference type="Proteomes" id="UP001150581">
    <property type="component" value="Unassembled WGS sequence"/>
</dbReference>
<comment type="caution">
    <text evidence="1">The sequence shown here is derived from an EMBL/GenBank/DDBJ whole genome shotgun (WGS) entry which is preliminary data.</text>
</comment>
<sequence length="487" mass="53158">MDQLFSSLAMQTVQLVGKAAFGAASTLALRRVNEYINRAPQTTPAEKAEVGQLQARFEAKLRVVTPAIDLIELISARGHSTMAGVLQLTHALRSEVVGFGAKLAKLENKPSDSAGENIAADLRVLLAKIDDAVPLLNLALTTSGIHLGGTLPEGISPSRLMQASRLLARAYLRHDFAGKSGVLVGEPFVLRLYSLFVGSVRPKSRQDFTWKEDFVLCRAGLWRVASSKDDGSAFEYELRIVEDLDDGRYHEEPMEAAPEWTAKFVQEAEDRDFRPGCVLQFRLDKICSLHYTSAGSLLNIEESSSPVLVVGLRGSDSAAKSGQDTKWYAMEVVSDQVDHDSYSSASSSASSSRRNSIDDTTTQGNTKPITRKAVDSLADLLHVSCAVDKVTLISGPDATEEQLAIKESLQPANFLAHEWNQCTLSLLEYMVRLASVEMCEHVSHLEVPDEKLRLYLLSSPPPDKSNEDHGVRQTSRSASSKTLATNA</sequence>
<keyword evidence="2" id="KW-1185">Reference proteome</keyword>
<proteinExistence type="predicted"/>
<reference evidence="1" key="1">
    <citation type="submission" date="2022-07" db="EMBL/GenBank/DDBJ databases">
        <title>Phylogenomic reconstructions and comparative analyses of Kickxellomycotina fungi.</title>
        <authorList>
            <person name="Reynolds N.K."/>
            <person name="Stajich J.E."/>
            <person name="Barry K."/>
            <person name="Grigoriev I.V."/>
            <person name="Crous P."/>
            <person name="Smith M.E."/>
        </authorList>
    </citation>
    <scope>NUCLEOTIDE SEQUENCE</scope>
    <source>
        <strain evidence="1">Benny 63K</strain>
    </source>
</reference>
<name>A0ACC1IPM5_9FUNG</name>
<evidence type="ECO:0000313" key="1">
    <source>
        <dbReference type="EMBL" id="KAJ1898441.1"/>
    </source>
</evidence>